<feature type="domain" description="YdbS-like PH" evidence="3">
    <location>
        <begin position="127"/>
        <end position="200"/>
    </location>
</feature>
<sequence length="219" mass="23660">MKCSACDAELPADAAFCHKCGASLSTGAGKSAPAASAGGPPAGKSGRGPLPFTPAHGDDQEEMLWQGQFSKLAMLGSWIAGGVFTVIAIVVGLVAGFTPGAWGIAAGVIVLVWVGLVLRLLYLQLSLHYYLTSQRFIHERGLLWREVDRIETIDIDDVGVIQGPVERMLKIGSIRLRSSDATTPEFLIQGIEDVRRVATLIDEARRKERRRRGMYIESV</sequence>
<dbReference type="EMBL" id="CP036339">
    <property type="protein sequence ID" value="QDT71970.1"/>
    <property type="molecule type" value="Genomic_DNA"/>
</dbReference>
<keyword evidence="2" id="KW-1133">Transmembrane helix</keyword>
<dbReference type="Pfam" id="PF03703">
    <property type="entry name" value="bPH_2"/>
    <property type="match status" value="1"/>
</dbReference>
<keyword evidence="2" id="KW-0812">Transmembrane</keyword>
<dbReference type="InterPro" id="IPR005182">
    <property type="entry name" value="YdbS-like_PH"/>
</dbReference>
<evidence type="ECO:0000256" key="1">
    <source>
        <dbReference type="SAM" id="MobiDB-lite"/>
    </source>
</evidence>
<feature type="transmembrane region" description="Helical" evidence="2">
    <location>
        <begin position="101"/>
        <end position="122"/>
    </location>
</feature>
<dbReference type="Proteomes" id="UP000317909">
    <property type="component" value="Chromosome"/>
</dbReference>
<dbReference type="AlphaFoldDB" id="A0A517TUC8"/>
<proteinExistence type="predicted"/>
<evidence type="ECO:0000313" key="4">
    <source>
        <dbReference type="EMBL" id="QDT71970.1"/>
    </source>
</evidence>
<evidence type="ECO:0000259" key="3">
    <source>
        <dbReference type="Pfam" id="PF03703"/>
    </source>
</evidence>
<evidence type="ECO:0000256" key="2">
    <source>
        <dbReference type="SAM" id="Phobius"/>
    </source>
</evidence>
<dbReference type="RefSeq" id="WP_168206710.1">
    <property type="nucleotide sequence ID" value="NZ_CP036339.1"/>
</dbReference>
<keyword evidence="2" id="KW-0472">Membrane</keyword>
<feature type="transmembrane region" description="Helical" evidence="2">
    <location>
        <begin position="72"/>
        <end position="95"/>
    </location>
</feature>
<feature type="compositionally biased region" description="Low complexity" evidence="1">
    <location>
        <begin position="32"/>
        <end position="44"/>
    </location>
</feature>
<keyword evidence="5" id="KW-1185">Reference proteome</keyword>
<gene>
    <name evidence="4" type="ORF">I41_11320</name>
</gene>
<feature type="region of interest" description="Disordered" evidence="1">
    <location>
        <begin position="32"/>
        <end position="53"/>
    </location>
</feature>
<accession>A0A517TUC8</accession>
<name>A0A517TUC8_9BACT</name>
<dbReference type="PANTHER" id="PTHR37938">
    <property type="entry name" value="BLL0215 PROTEIN"/>
    <property type="match status" value="1"/>
</dbReference>
<organism evidence="4 5">
    <name type="scientific">Lacipirellula limnantheis</name>
    <dbReference type="NCBI Taxonomy" id="2528024"/>
    <lineage>
        <taxon>Bacteria</taxon>
        <taxon>Pseudomonadati</taxon>
        <taxon>Planctomycetota</taxon>
        <taxon>Planctomycetia</taxon>
        <taxon>Pirellulales</taxon>
        <taxon>Lacipirellulaceae</taxon>
        <taxon>Lacipirellula</taxon>
    </lineage>
</organism>
<protein>
    <submittedName>
        <fullName evidence="4">Bacterial membrane flanked domain protein</fullName>
    </submittedName>
</protein>
<evidence type="ECO:0000313" key="5">
    <source>
        <dbReference type="Proteomes" id="UP000317909"/>
    </source>
</evidence>
<reference evidence="4 5" key="1">
    <citation type="submission" date="2019-02" db="EMBL/GenBank/DDBJ databases">
        <title>Deep-cultivation of Planctomycetes and their phenomic and genomic characterization uncovers novel biology.</title>
        <authorList>
            <person name="Wiegand S."/>
            <person name="Jogler M."/>
            <person name="Boedeker C."/>
            <person name="Pinto D."/>
            <person name="Vollmers J."/>
            <person name="Rivas-Marin E."/>
            <person name="Kohn T."/>
            <person name="Peeters S.H."/>
            <person name="Heuer A."/>
            <person name="Rast P."/>
            <person name="Oberbeckmann S."/>
            <person name="Bunk B."/>
            <person name="Jeske O."/>
            <person name="Meyerdierks A."/>
            <person name="Storesund J.E."/>
            <person name="Kallscheuer N."/>
            <person name="Luecker S."/>
            <person name="Lage O.M."/>
            <person name="Pohl T."/>
            <person name="Merkel B.J."/>
            <person name="Hornburger P."/>
            <person name="Mueller R.-W."/>
            <person name="Bruemmer F."/>
            <person name="Labrenz M."/>
            <person name="Spormann A.M."/>
            <person name="Op den Camp H."/>
            <person name="Overmann J."/>
            <person name="Amann R."/>
            <person name="Jetten M.S.M."/>
            <person name="Mascher T."/>
            <person name="Medema M.H."/>
            <person name="Devos D.P."/>
            <person name="Kaster A.-K."/>
            <person name="Ovreas L."/>
            <person name="Rohde M."/>
            <person name="Galperin M.Y."/>
            <person name="Jogler C."/>
        </authorList>
    </citation>
    <scope>NUCLEOTIDE SEQUENCE [LARGE SCALE GENOMIC DNA]</scope>
    <source>
        <strain evidence="4 5">I41</strain>
    </source>
</reference>
<dbReference type="KEGG" id="llh:I41_11320"/>
<dbReference type="PANTHER" id="PTHR37938:SF1">
    <property type="entry name" value="BLL0215 PROTEIN"/>
    <property type="match status" value="1"/>
</dbReference>